<evidence type="ECO:0000256" key="2">
    <source>
        <dbReference type="PROSITE-ProRule" id="PRU00335"/>
    </source>
</evidence>
<dbReference type="EMBL" id="ADVL01000387">
    <property type="protein sequence ID" value="EFH11449.1"/>
    <property type="molecule type" value="Genomic_DNA"/>
</dbReference>
<gene>
    <name evidence="4" type="ORF">HMPREF0731_2333</name>
</gene>
<dbReference type="PANTHER" id="PTHR30328:SF54">
    <property type="entry name" value="HTH-TYPE TRANSCRIPTIONAL REPRESSOR SCO4008"/>
    <property type="match status" value="1"/>
</dbReference>
<dbReference type="Gene3D" id="1.10.357.10">
    <property type="entry name" value="Tetracycline Repressor, domain 2"/>
    <property type="match status" value="1"/>
</dbReference>
<evidence type="ECO:0000256" key="1">
    <source>
        <dbReference type="ARBA" id="ARBA00023125"/>
    </source>
</evidence>
<dbReference type="InterPro" id="IPR009057">
    <property type="entry name" value="Homeodomain-like_sf"/>
</dbReference>
<dbReference type="PANTHER" id="PTHR30328">
    <property type="entry name" value="TRANSCRIPTIONAL REPRESSOR"/>
    <property type="match status" value="1"/>
</dbReference>
<dbReference type="HOGENOM" id="CLU_069356_1_2_5"/>
<dbReference type="RefSeq" id="WP_007005973.1">
    <property type="nucleotide sequence ID" value="NZ_GG770856.1"/>
</dbReference>
<dbReference type="InterPro" id="IPR001647">
    <property type="entry name" value="HTH_TetR"/>
</dbReference>
<accession>D5RMM2</accession>
<feature type="domain" description="HTH tetR-type" evidence="3">
    <location>
        <begin position="6"/>
        <end position="66"/>
    </location>
</feature>
<organism evidence="4 5">
    <name type="scientific">Pseudoroseomonas cervicalis ATCC 49957</name>
    <dbReference type="NCBI Taxonomy" id="525371"/>
    <lineage>
        <taxon>Bacteria</taxon>
        <taxon>Pseudomonadati</taxon>
        <taxon>Pseudomonadota</taxon>
        <taxon>Alphaproteobacteria</taxon>
        <taxon>Acetobacterales</taxon>
        <taxon>Roseomonadaceae</taxon>
        <taxon>Roseomonas</taxon>
    </lineage>
</organism>
<dbReference type="Proteomes" id="UP000005324">
    <property type="component" value="Unassembled WGS sequence"/>
</dbReference>
<reference evidence="4 5" key="1">
    <citation type="submission" date="2010-04" db="EMBL/GenBank/DDBJ databases">
        <authorList>
            <person name="Qin X."/>
            <person name="Bachman B."/>
            <person name="Battles P."/>
            <person name="Bell A."/>
            <person name="Bess C."/>
            <person name="Bickham C."/>
            <person name="Chaboub L."/>
            <person name="Chen D."/>
            <person name="Coyle M."/>
            <person name="Deiros D.R."/>
            <person name="Dinh H."/>
            <person name="Forbes L."/>
            <person name="Fowler G."/>
            <person name="Francisco L."/>
            <person name="Fu Q."/>
            <person name="Gubbala S."/>
            <person name="Hale W."/>
            <person name="Han Y."/>
            <person name="Hemphill L."/>
            <person name="Highlander S.K."/>
            <person name="Hirani K."/>
            <person name="Hogues M."/>
            <person name="Jackson L."/>
            <person name="Jakkamsetti A."/>
            <person name="Javaid M."/>
            <person name="Jiang H."/>
            <person name="Korchina V."/>
            <person name="Kovar C."/>
            <person name="Lara F."/>
            <person name="Lee S."/>
            <person name="Mata R."/>
            <person name="Mathew T."/>
            <person name="Moen C."/>
            <person name="Morales K."/>
            <person name="Munidasa M."/>
            <person name="Nazareth L."/>
            <person name="Ngo R."/>
            <person name="Nguyen L."/>
            <person name="Okwuonu G."/>
            <person name="Ongeri F."/>
            <person name="Patil S."/>
            <person name="Petrosino J."/>
            <person name="Pham C."/>
            <person name="Pham P."/>
            <person name="Pu L.-L."/>
            <person name="Puazo M."/>
            <person name="Raj R."/>
            <person name="Reid J."/>
            <person name="Rouhana J."/>
            <person name="Saada N."/>
            <person name="Shang Y."/>
            <person name="Simmons D."/>
            <person name="Thornton R."/>
            <person name="Warren J."/>
            <person name="Weissenberger G."/>
            <person name="Zhang J."/>
            <person name="Zhang L."/>
            <person name="Zhou C."/>
            <person name="Zhu D."/>
            <person name="Muzny D."/>
            <person name="Worley K."/>
            <person name="Gibbs R."/>
        </authorList>
    </citation>
    <scope>NUCLEOTIDE SEQUENCE [LARGE SCALE GENOMIC DNA]</scope>
    <source>
        <strain evidence="4 5">ATCC 49957</strain>
    </source>
</reference>
<dbReference type="AlphaFoldDB" id="D5RMM2"/>
<feature type="non-terminal residue" evidence="4">
    <location>
        <position position="167"/>
    </location>
</feature>
<dbReference type="SUPFAM" id="SSF48498">
    <property type="entry name" value="Tetracyclin repressor-like, C-terminal domain"/>
    <property type="match status" value="1"/>
</dbReference>
<name>D5RMM2_9PROT</name>
<dbReference type="Pfam" id="PF17926">
    <property type="entry name" value="TetR_C_21"/>
    <property type="match status" value="1"/>
</dbReference>
<proteinExistence type="predicted"/>
<feature type="DNA-binding region" description="H-T-H motif" evidence="2">
    <location>
        <begin position="29"/>
        <end position="48"/>
    </location>
</feature>
<comment type="caution">
    <text evidence="4">The sequence shown here is derived from an EMBL/GenBank/DDBJ whole genome shotgun (WGS) entry which is preliminary data.</text>
</comment>
<keyword evidence="1 2" id="KW-0238">DNA-binding</keyword>
<dbReference type="PROSITE" id="PS50977">
    <property type="entry name" value="HTH_TETR_2"/>
    <property type="match status" value="1"/>
</dbReference>
<keyword evidence="5" id="KW-1185">Reference proteome</keyword>
<dbReference type="GO" id="GO:0003677">
    <property type="term" value="F:DNA binding"/>
    <property type="evidence" value="ECO:0007669"/>
    <property type="project" value="UniProtKB-UniRule"/>
</dbReference>
<evidence type="ECO:0000313" key="5">
    <source>
        <dbReference type="Proteomes" id="UP000005324"/>
    </source>
</evidence>
<evidence type="ECO:0000259" key="3">
    <source>
        <dbReference type="PROSITE" id="PS50977"/>
    </source>
</evidence>
<sequence length="167" mass="18595">MSPSDESTRERILDAARREFAQHGIAGARINRIAAAARTSKERLYAHFRDKQQLLDTIKAQQMAEIADAVPMDPADLPGYVGRLFDYLAERPEMQRIAGWAALEGDCTQLPPGDSRRAAYEVKLDKLRLAQREGWVDASWEPLPLLALMIALAGSWSRAPCELHALA</sequence>
<protein>
    <submittedName>
        <fullName evidence="4">Transcriptional regulator, TetR family</fullName>
    </submittedName>
</protein>
<dbReference type="InterPro" id="IPR050109">
    <property type="entry name" value="HTH-type_TetR-like_transc_reg"/>
</dbReference>
<evidence type="ECO:0000313" key="4">
    <source>
        <dbReference type="EMBL" id="EFH11449.1"/>
    </source>
</evidence>
<dbReference type="InterPro" id="IPR036271">
    <property type="entry name" value="Tet_transcr_reg_TetR-rel_C_sf"/>
</dbReference>
<dbReference type="Pfam" id="PF00440">
    <property type="entry name" value="TetR_N"/>
    <property type="match status" value="1"/>
</dbReference>
<dbReference type="PRINTS" id="PR00455">
    <property type="entry name" value="HTHTETR"/>
</dbReference>
<dbReference type="SUPFAM" id="SSF46689">
    <property type="entry name" value="Homeodomain-like"/>
    <property type="match status" value="1"/>
</dbReference>
<dbReference type="InterPro" id="IPR041467">
    <property type="entry name" value="Sco4008_C"/>
</dbReference>